<dbReference type="GO" id="GO:0003700">
    <property type="term" value="F:DNA-binding transcription factor activity"/>
    <property type="evidence" value="ECO:0007669"/>
    <property type="project" value="InterPro"/>
</dbReference>
<sequence>MGVPAFRDGSYTARSMTSEAEPKDMGRVLDALGERSRRSILDLLAASPCSISDLAQALGVTKTAIGQHIAILESCQLVKTEKKGRVRMCRVDPTGLDDLEQWIDHHRGHWQSSLARLDDFLG</sequence>
<gene>
    <name evidence="6" type="ORF">AMC99_00634</name>
</gene>
<dbReference type="Pfam" id="PF01022">
    <property type="entry name" value="HTH_5"/>
    <property type="match status" value="1"/>
</dbReference>
<reference evidence="6 7" key="1">
    <citation type="submission" date="2015-09" db="EMBL/GenBank/DDBJ databases">
        <title>Complete genome sequence of a benzo[a]pyrene-degrading bacterium Altererythrobacter epoxidivorans CGMCC 1.7731T.</title>
        <authorList>
            <person name="Li Z."/>
            <person name="Cheng H."/>
            <person name="Huo Y."/>
            <person name="Xu X."/>
        </authorList>
    </citation>
    <scope>NUCLEOTIDE SEQUENCE [LARGE SCALE GENOMIC DNA]</scope>
    <source>
        <strain evidence="6 7">CGMCC 1.7731</strain>
    </source>
</reference>
<evidence type="ECO:0000256" key="3">
    <source>
        <dbReference type="ARBA" id="ARBA00023163"/>
    </source>
</evidence>
<dbReference type="PROSITE" id="PS50987">
    <property type="entry name" value="HTH_ARSR_2"/>
    <property type="match status" value="1"/>
</dbReference>
<evidence type="ECO:0000313" key="7">
    <source>
        <dbReference type="Proteomes" id="UP000057938"/>
    </source>
</evidence>
<name>A0A0M5L6J7_9SPHN</name>
<dbReference type="EMBL" id="CP012669">
    <property type="protein sequence ID" value="ALE15944.1"/>
    <property type="molecule type" value="Genomic_DNA"/>
</dbReference>
<protein>
    <submittedName>
        <fullName evidence="6">Transcriptional regulator, ArsR family</fullName>
    </submittedName>
</protein>
<feature type="region of interest" description="Disordered" evidence="4">
    <location>
        <begin position="1"/>
        <end position="25"/>
    </location>
</feature>
<dbReference type="Gene3D" id="1.10.10.10">
    <property type="entry name" value="Winged helix-like DNA-binding domain superfamily/Winged helix DNA-binding domain"/>
    <property type="match status" value="1"/>
</dbReference>
<dbReference type="SUPFAM" id="SSF46785">
    <property type="entry name" value="Winged helix' DNA-binding domain"/>
    <property type="match status" value="1"/>
</dbReference>
<keyword evidence="2" id="KW-0238">DNA-binding</keyword>
<dbReference type="CDD" id="cd00090">
    <property type="entry name" value="HTH_ARSR"/>
    <property type="match status" value="1"/>
</dbReference>
<dbReference type="GO" id="GO:0003677">
    <property type="term" value="F:DNA binding"/>
    <property type="evidence" value="ECO:0007669"/>
    <property type="project" value="UniProtKB-KW"/>
</dbReference>
<dbReference type="STRING" id="361183.AMC99_00634"/>
<dbReference type="InterPro" id="IPR011991">
    <property type="entry name" value="ArsR-like_HTH"/>
</dbReference>
<dbReference type="PANTHER" id="PTHR33154">
    <property type="entry name" value="TRANSCRIPTIONAL REGULATOR, ARSR FAMILY"/>
    <property type="match status" value="1"/>
</dbReference>
<proteinExistence type="predicted"/>
<dbReference type="InterPro" id="IPR001845">
    <property type="entry name" value="HTH_ArsR_DNA-bd_dom"/>
</dbReference>
<evidence type="ECO:0000256" key="2">
    <source>
        <dbReference type="ARBA" id="ARBA00023125"/>
    </source>
</evidence>
<feature type="domain" description="HTH arsR-type" evidence="5">
    <location>
        <begin position="17"/>
        <end position="111"/>
    </location>
</feature>
<keyword evidence="3" id="KW-0804">Transcription</keyword>
<accession>A0A0M5L6J7</accession>
<keyword evidence="1" id="KW-0805">Transcription regulation</keyword>
<evidence type="ECO:0000259" key="5">
    <source>
        <dbReference type="PROSITE" id="PS50987"/>
    </source>
</evidence>
<evidence type="ECO:0000256" key="4">
    <source>
        <dbReference type="SAM" id="MobiDB-lite"/>
    </source>
</evidence>
<dbReference type="NCBIfam" id="NF033788">
    <property type="entry name" value="HTH_metalloreg"/>
    <property type="match status" value="1"/>
</dbReference>
<evidence type="ECO:0000256" key="1">
    <source>
        <dbReference type="ARBA" id="ARBA00023015"/>
    </source>
</evidence>
<evidence type="ECO:0000313" key="6">
    <source>
        <dbReference type="EMBL" id="ALE15944.1"/>
    </source>
</evidence>
<dbReference type="Proteomes" id="UP000057938">
    <property type="component" value="Chromosome"/>
</dbReference>
<dbReference type="InterPro" id="IPR036388">
    <property type="entry name" value="WH-like_DNA-bd_sf"/>
</dbReference>
<dbReference type="InterPro" id="IPR036390">
    <property type="entry name" value="WH_DNA-bd_sf"/>
</dbReference>
<dbReference type="AlphaFoldDB" id="A0A0M5L6J7"/>
<dbReference type="PANTHER" id="PTHR33154:SF33">
    <property type="entry name" value="TRANSCRIPTIONAL REPRESSOR SDPR"/>
    <property type="match status" value="1"/>
</dbReference>
<dbReference type="PATRIC" id="fig|361183.4.peg.625"/>
<keyword evidence="7" id="KW-1185">Reference proteome</keyword>
<dbReference type="SMART" id="SM00418">
    <property type="entry name" value="HTH_ARSR"/>
    <property type="match status" value="1"/>
</dbReference>
<dbReference type="InterPro" id="IPR051081">
    <property type="entry name" value="HTH_MetalResp_TranReg"/>
</dbReference>
<organism evidence="6 7">
    <name type="scientific">Altererythrobacter epoxidivorans</name>
    <dbReference type="NCBI Taxonomy" id="361183"/>
    <lineage>
        <taxon>Bacteria</taxon>
        <taxon>Pseudomonadati</taxon>
        <taxon>Pseudomonadota</taxon>
        <taxon>Alphaproteobacteria</taxon>
        <taxon>Sphingomonadales</taxon>
        <taxon>Erythrobacteraceae</taxon>
        <taxon>Altererythrobacter</taxon>
    </lineage>
</organism>
<dbReference type="KEGG" id="aep:AMC99_00634"/>